<feature type="domain" description="Thioredoxin" evidence="3">
    <location>
        <begin position="33"/>
        <end position="190"/>
    </location>
</feature>
<protein>
    <recommendedName>
        <fullName evidence="3">Thioredoxin domain-containing protein</fullName>
    </recommendedName>
</protein>
<dbReference type="EMBL" id="AFWV01000001">
    <property type="protein sequence ID" value="EGV20299.1"/>
    <property type="molecule type" value="Genomic_DNA"/>
</dbReference>
<dbReference type="RefSeq" id="WP_007190955.1">
    <property type="nucleotide sequence ID" value="NZ_AFWV01000001.1"/>
</dbReference>
<evidence type="ECO:0000259" key="3">
    <source>
        <dbReference type="PROSITE" id="PS51352"/>
    </source>
</evidence>
<sequence>MMVLSSLLRILVLACLSVLPTTVLAASIDPLVDPLGDPLPDWVVTDSGGEVRVPLYVFWSRTCPHCSAALGFLNRLREEAPWIQVRAYELAADRAHVRRYVEMARSLGEEARSVPAFFVCGRMLTGFDDADGVGAQLVGLARFCRQVAGQDGAVDADDSVATPAEGVRVPLLGELDPGAMSLPAFTLVLAGLDAFNPCAFFVLLFLLSLMVHARSRARMLLIGGTFVLFSGLVYFLFMAAWLNLFLVVGGAAVVTTIAGLVALLVGGLNVKDYFFFRRGPSLSIPDHAKPGLFARMRGLLAADRLGAMLIGTLVLALAANSYELLCTAGFPMVYTRVLTLHDLSAPAYYGYLALYNLIYVLPLLAIVLAFTFTLGSKKLTERQGRILKLLSGLMMSGLGVVMLLAPEMLVHPGVGLLLLLSALGATSLAAVFGRTAV</sequence>
<dbReference type="InterPro" id="IPR036249">
    <property type="entry name" value="Thioredoxin-like_sf"/>
</dbReference>
<dbReference type="STRING" id="768671.ThimaDRAFT_0077"/>
<keyword evidence="1" id="KW-0472">Membrane</keyword>
<dbReference type="PROSITE" id="PS51354">
    <property type="entry name" value="GLUTAREDOXIN_2"/>
    <property type="match status" value="1"/>
</dbReference>
<dbReference type="PROSITE" id="PS51352">
    <property type="entry name" value="THIOREDOXIN_2"/>
    <property type="match status" value="1"/>
</dbReference>
<organism evidence="4 5">
    <name type="scientific">Thiocapsa marina 5811</name>
    <dbReference type="NCBI Taxonomy" id="768671"/>
    <lineage>
        <taxon>Bacteria</taxon>
        <taxon>Pseudomonadati</taxon>
        <taxon>Pseudomonadota</taxon>
        <taxon>Gammaproteobacteria</taxon>
        <taxon>Chromatiales</taxon>
        <taxon>Chromatiaceae</taxon>
        <taxon>Thiocapsa</taxon>
    </lineage>
</organism>
<gene>
    <name evidence="4" type="ORF">ThimaDRAFT_0077</name>
</gene>
<dbReference type="Proteomes" id="UP000005459">
    <property type="component" value="Unassembled WGS sequence"/>
</dbReference>
<feature type="transmembrane region" description="Helical" evidence="1">
    <location>
        <begin position="353"/>
        <end position="374"/>
    </location>
</feature>
<keyword evidence="1" id="KW-1133">Transmembrane helix</keyword>
<feature type="transmembrane region" description="Helical" evidence="1">
    <location>
        <begin position="386"/>
        <end position="405"/>
    </location>
</feature>
<feature type="transmembrane region" description="Helical" evidence="1">
    <location>
        <begin position="219"/>
        <end position="238"/>
    </location>
</feature>
<dbReference type="PATRIC" id="fig|768671.3.peg.85"/>
<keyword evidence="5" id="KW-1185">Reference proteome</keyword>
<evidence type="ECO:0000256" key="2">
    <source>
        <dbReference type="SAM" id="SignalP"/>
    </source>
</evidence>
<proteinExistence type="predicted"/>
<feature type="chain" id="PRO_5003387529" description="Thioredoxin domain-containing protein" evidence="2">
    <location>
        <begin position="26"/>
        <end position="437"/>
    </location>
</feature>
<dbReference type="eggNOG" id="COG0526">
    <property type="taxonomic scope" value="Bacteria"/>
</dbReference>
<keyword evidence="1" id="KW-0812">Transmembrane</keyword>
<dbReference type="AlphaFoldDB" id="F9U576"/>
<evidence type="ECO:0000313" key="4">
    <source>
        <dbReference type="EMBL" id="EGV20299.1"/>
    </source>
</evidence>
<name>F9U576_9GAMM</name>
<keyword evidence="2" id="KW-0732">Signal</keyword>
<reference evidence="4 5" key="1">
    <citation type="submission" date="2011-06" db="EMBL/GenBank/DDBJ databases">
        <title>The draft genome of Thiocapsa marina 5811.</title>
        <authorList>
            <consortium name="US DOE Joint Genome Institute (JGI-PGF)"/>
            <person name="Lucas S."/>
            <person name="Han J."/>
            <person name="Cheng J.-F."/>
            <person name="Goodwin L."/>
            <person name="Pitluck S."/>
            <person name="Peters L."/>
            <person name="Land M.L."/>
            <person name="Hauser L."/>
            <person name="Vogl K."/>
            <person name="Liu Z."/>
            <person name="Imhoff J."/>
            <person name="Thiel V."/>
            <person name="Frigaard N.-U."/>
            <person name="Bryant D."/>
            <person name="Woyke T.J."/>
        </authorList>
    </citation>
    <scope>NUCLEOTIDE SEQUENCE [LARGE SCALE GENOMIC DNA]</scope>
    <source>
        <strain evidence="4 5">5811</strain>
    </source>
</reference>
<feature type="transmembrane region" description="Helical" evidence="1">
    <location>
        <begin position="244"/>
        <end position="268"/>
    </location>
</feature>
<dbReference type="SUPFAM" id="SSF52833">
    <property type="entry name" value="Thioredoxin-like"/>
    <property type="match status" value="1"/>
</dbReference>
<dbReference type="Gene3D" id="3.40.30.10">
    <property type="entry name" value="Glutaredoxin"/>
    <property type="match status" value="1"/>
</dbReference>
<feature type="transmembrane region" description="Helical" evidence="1">
    <location>
        <begin position="411"/>
        <end position="432"/>
    </location>
</feature>
<feature type="transmembrane region" description="Helical" evidence="1">
    <location>
        <begin position="305"/>
        <end position="333"/>
    </location>
</feature>
<evidence type="ECO:0000313" key="5">
    <source>
        <dbReference type="Proteomes" id="UP000005459"/>
    </source>
</evidence>
<evidence type="ECO:0000256" key="1">
    <source>
        <dbReference type="SAM" id="Phobius"/>
    </source>
</evidence>
<accession>F9U576</accession>
<feature type="signal peptide" evidence="2">
    <location>
        <begin position="1"/>
        <end position="25"/>
    </location>
</feature>
<feature type="transmembrane region" description="Helical" evidence="1">
    <location>
        <begin position="184"/>
        <end position="207"/>
    </location>
</feature>
<dbReference type="InterPro" id="IPR013766">
    <property type="entry name" value="Thioredoxin_domain"/>
</dbReference>